<dbReference type="InterPro" id="IPR001100">
    <property type="entry name" value="Pyr_nuc-diS_OxRdtase"/>
</dbReference>
<evidence type="ECO:0000259" key="15">
    <source>
        <dbReference type="Pfam" id="PF07992"/>
    </source>
</evidence>
<dbReference type="GO" id="GO:0003957">
    <property type="term" value="F:NAD(P)+ transhydrogenase (Si-specific) activity"/>
    <property type="evidence" value="ECO:0007669"/>
    <property type="project" value="UniProtKB-EC"/>
</dbReference>
<dbReference type="PIRSF" id="PIRSF000350">
    <property type="entry name" value="Mercury_reductase_MerA"/>
    <property type="match status" value="1"/>
</dbReference>
<keyword evidence="17" id="KW-1185">Reference proteome</keyword>
<sequence>MIGVKCMARKYHYDVLVIGAGPGGEGAAMAAAKAGKRVGVIENRQGVGGACVHKGTIPSKSLRHVVKQIIRHKISSLFRTTGDAHIFSYPKVLAEALRVVPRYVDLHTDFYTRNRATIIVGEACFVDAHTVSVKLVDGAKEQITAEHIVVATGSRPYHPADIDFDHARVYDSDTILDMKHTPRHIIIYGAGVIGCEYASIFSGLGIKVDLINSREHLLTFLDDEICDALSYHLRDMGVTVRHGEEYESLEATDRGVTLRLKSGKRIHGDALLWSNGRTGNTDSLKLDAIGLEADGRGQIHVNDRYQTSVENIYAVGDVIGWPSLASASYDQGRAAATNILGQESRFVSDAPTGIYTLPEISSIGQTENELTAAKIPYEVGRAFFKNTARAQISGEKVGVLKILFHADSLEILGIHCFGAEAAEIIHIGQAIMNQAGEANSIAYFVNTTFNYPTMAEAYRTAALDGLNRVKRI</sequence>
<dbReference type="EC" id="1.6.1.1" evidence="4"/>
<dbReference type="EMBL" id="JACHXZ010000002">
    <property type="protein sequence ID" value="MBB3168500.1"/>
    <property type="molecule type" value="Genomic_DNA"/>
</dbReference>
<name>A0A839UPQ7_9GAMM</name>
<evidence type="ECO:0000313" key="17">
    <source>
        <dbReference type="Proteomes" id="UP000559987"/>
    </source>
</evidence>
<dbReference type="PANTHER" id="PTHR22912:SF93">
    <property type="entry name" value="SOLUBLE PYRIDINE NUCLEOTIDE TRANSHYDROGENASE"/>
    <property type="match status" value="1"/>
</dbReference>
<feature type="binding site" evidence="13">
    <location>
        <begin position="152"/>
        <end position="154"/>
    </location>
    <ligand>
        <name>FAD</name>
        <dbReference type="ChEBI" id="CHEBI:57692"/>
    </ligand>
</feature>
<dbReference type="FunFam" id="3.50.50.60:FF:000008">
    <property type="entry name" value="Soluble pyridine nucleotide transhydrogenase"/>
    <property type="match status" value="1"/>
</dbReference>
<keyword evidence="9" id="KW-0521">NADP</keyword>
<dbReference type="GO" id="GO:0006103">
    <property type="term" value="P:2-oxoglutarate metabolic process"/>
    <property type="evidence" value="ECO:0007669"/>
    <property type="project" value="TreeGrafter"/>
</dbReference>
<evidence type="ECO:0000256" key="9">
    <source>
        <dbReference type="ARBA" id="ARBA00022857"/>
    </source>
</evidence>
<keyword evidence="10 16" id="KW-0560">Oxidoreductase</keyword>
<reference evidence="16 17" key="1">
    <citation type="submission" date="2020-08" db="EMBL/GenBank/DDBJ databases">
        <title>Genomic Encyclopedia of Type Strains, Phase III (KMG-III): the genomes of soil and plant-associated and newly described type strains.</title>
        <authorList>
            <person name="Whitman W."/>
        </authorList>
    </citation>
    <scope>NUCLEOTIDE SEQUENCE [LARGE SCALE GENOMIC DNA]</scope>
    <source>
        <strain evidence="16 17">CECT 8571</strain>
    </source>
</reference>
<gene>
    <name evidence="16" type="ORF">FHS30_001684</name>
</gene>
<evidence type="ECO:0000259" key="14">
    <source>
        <dbReference type="Pfam" id="PF02852"/>
    </source>
</evidence>
<dbReference type="Proteomes" id="UP000559987">
    <property type="component" value="Unassembled WGS sequence"/>
</dbReference>
<keyword evidence="8 13" id="KW-0274">FAD</keyword>
<dbReference type="InterPro" id="IPR050151">
    <property type="entry name" value="Class-I_Pyr_Nuc-Dis_Oxidored"/>
</dbReference>
<dbReference type="PANTHER" id="PTHR22912">
    <property type="entry name" value="DISULFIDE OXIDOREDUCTASE"/>
    <property type="match status" value="1"/>
</dbReference>
<comment type="subcellular location">
    <subcellularLocation>
        <location evidence="2">Cytoplasm</location>
    </subcellularLocation>
</comment>
<comment type="caution">
    <text evidence="16">The sequence shown here is derived from an EMBL/GenBank/DDBJ whole genome shotgun (WGS) entry which is preliminary data.</text>
</comment>
<evidence type="ECO:0000256" key="4">
    <source>
        <dbReference type="ARBA" id="ARBA00012772"/>
    </source>
</evidence>
<evidence type="ECO:0000256" key="7">
    <source>
        <dbReference type="ARBA" id="ARBA00022630"/>
    </source>
</evidence>
<accession>A0A839UPQ7</accession>
<feature type="domain" description="Pyridine nucleotide-disulphide oxidoreductase dimerisation" evidence="14">
    <location>
        <begin position="351"/>
        <end position="462"/>
    </location>
</feature>
<keyword evidence="7" id="KW-0285">Flavoprotein</keyword>
<dbReference type="SUPFAM" id="SSF51905">
    <property type="entry name" value="FAD/NAD(P)-binding domain"/>
    <property type="match status" value="1"/>
</dbReference>
<keyword evidence="11 13" id="KW-0520">NAD</keyword>
<feature type="binding site" evidence="13">
    <location>
        <position position="317"/>
    </location>
    <ligand>
        <name>FAD</name>
        <dbReference type="ChEBI" id="CHEBI:57692"/>
    </ligand>
</feature>
<comment type="function">
    <text evidence="1">Conversion of NADPH, generated by peripheral catabolic pathways, to NADH, which can enter the respiratory chain for energy generation.</text>
</comment>
<feature type="binding site" evidence="13">
    <location>
        <position position="276"/>
    </location>
    <ligand>
        <name>NAD(+)</name>
        <dbReference type="ChEBI" id="CHEBI:57540"/>
    </ligand>
</feature>
<evidence type="ECO:0000256" key="8">
    <source>
        <dbReference type="ARBA" id="ARBA00022827"/>
    </source>
</evidence>
<dbReference type="GO" id="GO:0004148">
    <property type="term" value="F:dihydrolipoyl dehydrogenase (NADH) activity"/>
    <property type="evidence" value="ECO:0007669"/>
    <property type="project" value="TreeGrafter"/>
</dbReference>
<dbReference type="Pfam" id="PF07992">
    <property type="entry name" value="Pyr_redox_2"/>
    <property type="match status" value="1"/>
</dbReference>
<dbReference type="GO" id="GO:0005829">
    <property type="term" value="C:cytosol"/>
    <property type="evidence" value="ECO:0007669"/>
    <property type="project" value="TreeGrafter"/>
</dbReference>
<evidence type="ECO:0000256" key="12">
    <source>
        <dbReference type="ARBA" id="ARBA00031183"/>
    </source>
</evidence>
<dbReference type="FunFam" id="3.30.390.30:FF:000002">
    <property type="entry name" value="Soluble pyridine nucleotide transhydrogenase"/>
    <property type="match status" value="1"/>
</dbReference>
<feature type="domain" description="FAD/NAD(P)-binding" evidence="15">
    <location>
        <begin position="13"/>
        <end position="332"/>
    </location>
</feature>
<dbReference type="InterPro" id="IPR016156">
    <property type="entry name" value="FAD/NAD-linked_Rdtase_dimer_sf"/>
</dbReference>
<keyword evidence="6" id="KW-0963">Cytoplasm</keyword>
<dbReference type="PRINTS" id="PR00368">
    <property type="entry name" value="FADPNR"/>
</dbReference>
<dbReference type="NCBIfam" id="NF003585">
    <property type="entry name" value="PRK05249.1"/>
    <property type="match status" value="1"/>
</dbReference>
<evidence type="ECO:0000256" key="11">
    <source>
        <dbReference type="ARBA" id="ARBA00023027"/>
    </source>
</evidence>
<dbReference type="PRINTS" id="PR00411">
    <property type="entry name" value="PNDRDTASEI"/>
</dbReference>
<dbReference type="AlphaFoldDB" id="A0A839UPQ7"/>
<organism evidence="16 17">
    <name type="scientific">Simiduia aestuariiviva</name>
    <dbReference type="NCBI Taxonomy" id="1510459"/>
    <lineage>
        <taxon>Bacteria</taxon>
        <taxon>Pseudomonadati</taxon>
        <taxon>Pseudomonadota</taxon>
        <taxon>Gammaproteobacteria</taxon>
        <taxon>Cellvibrionales</taxon>
        <taxon>Cellvibrionaceae</taxon>
        <taxon>Simiduia</taxon>
    </lineage>
</organism>
<proteinExistence type="inferred from homology"/>
<dbReference type="SUPFAM" id="SSF55424">
    <property type="entry name" value="FAD/NAD-linked reductases, dimerisation (C-terminal) domain"/>
    <property type="match status" value="1"/>
</dbReference>
<comment type="cofactor">
    <cofactor evidence="13">
        <name>FAD</name>
        <dbReference type="ChEBI" id="CHEBI:57692"/>
    </cofactor>
    <text evidence="13">Binds 1 FAD per subunit.</text>
</comment>
<evidence type="ECO:0000313" key="16">
    <source>
        <dbReference type="EMBL" id="MBB3168500.1"/>
    </source>
</evidence>
<dbReference type="Gene3D" id="3.50.50.60">
    <property type="entry name" value="FAD/NAD(P)-binding domain"/>
    <property type="match status" value="2"/>
</dbReference>
<evidence type="ECO:0000256" key="6">
    <source>
        <dbReference type="ARBA" id="ARBA00022490"/>
    </source>
</evidence>
<dbReference type="InterPro" id="IPR036188">
    <property type="entry name" value="FAD/NAD-bd_sf"/>
</dbReference>
<evidence type="ECO:0000256" key="10">
    <source>
        <dbReference type="ARBA" id="ARBA00023002"/>
    </source>
</evidence>
<keyword evidence="13" id="KW-0547">Nucleotide-binding</keyword>
<feature type="binding site" evidence="13">
    <location>
        <position position="60"/>
    </location>
    <ligand>
        <name>FAD</name>
        <dbReference type="ChEBI" id="CHEBI:57692"/>
    </ligand>
</feature>
<dbReference type="GO" id="GO:0050660">
    <property type="term" value="F:flavin adenine dinucleotide binding"/>
    <property type="evidence" value="ECO:0007669"/>
    <property type="project" value="TreeGrafter"/>
</dbReference>
<feature type="binding site" evidence="13">
    <location>
        <begin position="189"/>
        <end position="196"/>
    </location>
    <ligand>
        <name>NAD(+)</name>
        <dbReference type="ChEBI" id="CHEBI:57540"/>
    </ligand>
</feature>
<dbReference type="Pfam" id="PF02852">
    <property type="entry name" value="Pyr_redox_dim"/>
    <property type="match status" value="1"/>
</dbReference>
<evidence type="ECO:0000256" key="2">
    <source>
        <dbReference type="ARBA" id="ARBA00004496"/>
    </source>
</evidence>
<protein>
    <recommendedName>
        <fullName evidence="5">Soluble pyridine nucleotide transhydrogenase</fullName>
        <ecNumber evidence="4">1.6.1.1</ecNumber>
    </recommendedName>
    <alternativeName>
        <fullName evidence="12">NAD(P)(+) transhydrogenase [B-specific]</fullName>
    </alternativeName>
</protein>
<dbReference type="Gene3D" id="3.30.390.30">
    <property type="match status" value="1"/>
</dbReference>
<evidence type="ECO:0000256" key="1">
    <source>
        <dbReference type="ARBA" id="ARBA00002842"/>
    </source>
</evidence>
<evidence type="ECO:0000256" key="13">
    <source>
        <dbReference type="PIRSR" id="PIRSR000350-3"/>
    </source>
</evidence>
<evidence type="ECO:0000256" key="5">
    <source>
        <dbReference type="ARBA" id="ARBA00016603"/>
    </source>
</evidence>
<evidence type="ECO:0000256" key="3">
    <source>
        <dbReference type="ARBA" id="ARBA00007532"/>
    </source>
</evidence>
<comment type="similarity">
    <text evidence="3">Belongs to the class-I pyridine nucleotide-disulfide oxidoreductase family.</text>
</comment>
<dbReference type="InterPro" id="IPR023753">
    <property type="entry name" value="FAD/NAD-binding_dom"/>
</dbReference>
<dbReference type="InterPro" id="IPR004099">
    <property type="entry name" value="Pyr_nucl-diS_OxRdtase_dimer"/>
</dbReference>